<gene>
    <name evidence="1" type="ORF">UFOVP901_58</name>
</gene>
<organism evidence="1">
    <name type="scientific">uncultured Caudovirales phage</name>
    <dbReference type="NCBI Taxonomy" id="2100421"/>
    <lineage>
        <taxon>Viruses</taxon>
        <taxon>Duplodnaviria</taxon>
        <taxon>Heunggongvirae</taxon>
        <taxon>Uroviricota</taxon>
        <taxon>Caudoviricetes</taxon>
        <taxon>Peduoviridae</taxon>
        <taxon>Maltschvirus</taxon>
        <taxon>Maltschvirus maltsch</taxon>
    </lineage>
</organism>
<protein>
    <submittedName>
        <fullName evidence="1">Uncharacterized protein</fullName>
    </submittedName>
</protein>
<name>A0A6J5PGQ1_9CAUD</name>
<reference evidence="1" key="1">
    <citation type="submission" date="2020-05" db="EMBL/GenBank/DDBJ databases">
        <authorList>
            <person name="Chiriac C."/>
            <person name="Salcher M."/>
            <person name="Ghai R."/>
            <person name="Kavagutti S V."/>
        </authorList>
    </citation>
    <scope>NUCLEOTIDE SEQUENCE</scope>
</reference>
<accession>A0A6J5PGQ1</accession>
<proteinExistence type="predicted"/>
<sequence length="172" mass="20231">MTKRGRDERSTRLPTQVHKKSGPAILLYDLPRLYEKIWRIQSRMGGNRNMRMREKGQKETELERNLNELAMICQGEKDKPEFLKPFFEKLFVRFDSRLGFAILQEIIFRAIIGKELDAPIITPKKEVPVESPRPNVTRKTIREIEREACRKSIRDDRVTDARDPYWSGSGTK</sequence>
<dbReference type="EMBL" id="LR796852">
    <property type="protein sequence ID" value="CAB4170227.1"/>
    <property type="molecule type" value="Genomic_DNA"/>
</dbReference>
<evidence type="ECO:0000313" key="1">
    <source>
        <dbReference type="EMBL" id="CAB4170227.1"/>
    </source>
</evidence>